<protein>
    <submittedName>
        <fullName evidence="2">Uncharacterized protein</fullName>
    </submittedName>
</protein>
<dbReference type="EMBL" id="KI966410">
    <property type="protein sequence ID" value="EWC47479.1"/>
    <property type="molecule type" value="Genomic_DNA"/>
</dbReference>
<dbReference type="AlphaFoldDB" id="W7HVF0"/>
<sequence>MVASVVAVFTSILALFQTAVVSLFDLAKSFISFLLSNILILSVIAVALVGYTALTQRQAAAGPGIGVTRKKNIS</sequence>
<dbReference type="OrthoDB" id="2561686at2759"/>
<accession>W7HVF0</accession>
<evidence type="ECO:0000256" key="1">
    <source>
        <dbReference type="SAM" id="Phobius"/>
    </source>
</evidence>
<keyword evidence="1" id="KW-0472">Membrane</keyword>
<reference evidence="2 3" key="1">
    <citation type="submission" date="2013-05" db="EMBL/GenBank/DDBJ databases">
        <title>Drechslerella stenobrocha genome reveals carnivorous origination and mechanical trapping mechanism of predatory fungi.</title>
        <authorList>
            <person name="Liu X."/>
            <person name="Zhang W."/>
            <person name="Liu K."/>
        </authorList>
    </citation>
    <scope>NUCLEOTIDE SEQUENCE [LARGE SCALE GENOMIC DNA]</scope>
    <source>
        <strain evidence="2 3">248</strain>
    </source>
</reference>
<gene>
    <name evidence="2" type="ORF">DRE_00447</name>
</gene>
<organism evidence="2 3">
    <name type="scientific">Drechslerella stenobrocha 248</name>
    <dbReference type="NCBI Taxonomy" id="1043628"/>
    <lineage>
        <taxon>Eukaryota</taxon>
        <taxon>Fungi</taxon>
        <taxon>Dikarya</taxon>
        <taxon>Ascomycota</taxon>
        <taxon>Pezizomycotina</taxon>
        <taxon>Orbiliomycetes</taxon>
        <taxon>Orbiliales</taxon>
        <taxon>Orbiliaceae</taxon>
        <taxon>Drechslerella</taxon>
    </lineage>
</organism>
<keyword evidence="1" id="KW-1133">Transmembrane helix</keyword>
<name>W7HVF0_9PEZI</name>
<evidence type="ECO:0000313" key="3">
    <source>
        <dbReference type="Proteomes" id="UP000024837"/>
    </source>
</evidence>
<dbReference type="HOGENOM" id="CLU_184634_0_0_1"/>
<dbReference type="Proteomes" id="UP000024837">
    <property type="component" value="Unassembled WGS sequence"/>
</dbReference>
<evidence type="ECO:0000313" key="2">
    <source>
        <dbReference type="EMBL" id="EWC47479.1"/>
    </source>
</evidence>
<keyword evidence="3" id="KW-1185">Reference proteome</keyword>
<feature type="transmembrane region" description="Helical" evidence="1">
    <location>
        <begin position="33"/>
        <end position="54"/>
    </location>
</feature>
<keyword evidence="1" id="KW-0812">Transmembrane</keyword>
<proteinExistence type="predicted"/>